<dbReference type="InterPro" id="IPR052155">
    <property type="entry name" value="Biofilm_reg_signaling"/>
</dbReference>
<dbReference type="CDD" id="cd01949">
    <property type="entry name" value="GGDEF"/>
    <property type="match status" value="1"/>
</dbReference>
<proteinExistence type="predicted"/>
<dbReference type="InterPro" id="IPR043128">
    <property type="entry name" value="Rev_trsase/Diguanyl_cyclase"/>
</dbReference>
<dbReference type="SMART" id="SM00052">
    <property type="entry name" value="EAL"/>
    <property type="match status" value="1"/>
</dbReference>
<organism evidence="4 5">
    <name type="scientific">Oricola thermophila</name>
    <dbReference type="NCBI Taxonomy" id="2742145"/>
    <lineage>
        <taxon>Bacteria</taxon>
        <taxon>Pseudomonadati</taxon>
        <taxon>Pseudomonadota</taxon>
        <taxon>Alphaproteobacteria</taxon>
        <taxon>Hyphomicrobiales</taxon>
        <taxon>Ahrensiaceae</taxon>
        <taxon>Oricola</taxon>
    </lineage>
</organism>
<dbReference type="Gene3D" id="3.20.20.450">
    <property type="entry name" value="EAL domain"/>
    <property type="match status" value="1"/>
</dbReference>
<accession>A0A6N1VI49</accession>
<evidence type="ECO:0000259" key="3">
    <source>
        <dbReference type="PROSITE" id="PS50887"/>
    </source>
</evidence>
<dbReference type="CDD" id="cd01948">
    <property type="entry name" value="EAL"/>
    <property type="match status" value="1"/>
</dbReference>
<dbReference type="Proteomes" id="UP000509367">
    <property type="component" value="Chromosome"/>
</dbReference>
<feature type="domain" description="EAL" evidence="2">
    <location>
        <begin position="380"/>
        <end position="636"/>
    </location>
</feature>
<sequence>MIEPPSPADMGSVIRITHYGAAATALNALVFLLLRWETLGGRPIAAWFAATLVICLWAGVKSWRARDVKVERVSRRAARRLSLTSFLLALPWAVLAIGVLPRGNEYDQLFALIVCVGMFSGAAMMLQRTLTAMLTYVITVNAGIAVGCALADFSGAYALVVYGVISASCLGYSAFLAGRTARERDGMVARLSDANRDLEKANRTISSLAYIDMLTGLPNRKAFSEAIERDIEEARRTNQRYCVLMLDLDNFKNVNDSLGHHVGDELLTLTGRRISGRLDGKDTVARLGGDEFAVLAPMEDKREPERLAAALIEAVSRPADIGGRRVMPGTSVGIAILPDHAASASELLRNADAALRQAKEMGKGRVVAYDAALGLEMDKANFVAGELKKALEDGGLAVHYQPKFDLRTGAIHGVEALVRWSHPQLGQVPPDHFLRIAAEHGIMQRLTSFIYERVAQDIHALRHAAVDIGKVAVNIHPVDLMVPDHLIDTISSLAERYAVGPDDLILEITEGCFAGRGTEATSAILGEISRMGYELSLDDFGTGYAALTHLRTLPVSEIKIDKSFVGSMSSSKSARAIVSAIVAIAKGMELRAVAEGIETPEQLDVIRELGAGYAQGYLWSPAIPVDELAALACGQGTESGAELAAATSKLRLARRR</sequence>
<dbReference type="Pfam" id="PF00563">
    <property type="entry name" value="EAL"/>
    <property type="match status" value="1"/>
</dbReference>
<feature type="domain" description="GGDEF" evidence="3">
    <location>
        <begin position="239"/>
        <end position="371"/>
    </location>
</feature>
<keyword evidence="5" id="KW-1185">Reference proteome</keyword>
<dbReference type="NCBIfam" id="TIGR00254">
    <property type="entry name" value="GGDEF"/>
    <property type="match status" value="1"/>
</dbReference>
<reference evidence="4 5" key="1">
    <citation type="submission" date="2020-06" db="EMBL/GenBank/DDBJ databases">
        <title>Oricola thermophila sp. nov. isolated from a tidal sediments.</title>
        <authorList>
            <person name="Kwon K.K."/>
            <person name="Yang S.-H."/>
            <person name="Park M.-J."/>
        </authorList>
    </citation>
    <scope>NUCLEOTIDE SEQUENCE [LARGE SCALE GENOMIC DNA]</scope>
    <source>
        <strain evidence="4 5">MEBiC13590</strain>
    </source>
</reference>
<evidence type="ECO:0000313" key="4">
    <source>
        <dbReference type="EMBL" id="QKV20434.1"/>
    </source>
</evidence>
<gene>
    <name evidence="4" type="ORF">HTY61_19255</name>
</gene>
<dbReference type="PROSITE" id="PS50883">
    <property type="entry name" value="EAL"/>
    <property type="match status" value="1"/>
</dbReference>
<keyword evidence="1" id="KW-0472">Membrane</keyword>
<dbReference type="SMART" id="SM00267">
    <property type="entry name" value="GGDEF"/>
    <property type="match status" value="1"/>
</dbReference>
<evidence type="ECO:0000313" key="5">
    <source>
        <dbReference type="Proteomes" id="UP000509367"/>
    </source>
</evidence>
<dbReference type="PANTHER" id="PTHR44757">
    <property type="entry name" value="DIGUANYLATE CYCLASE DGCP"/>
    <property type="match status" value="1"/>
</dbReference>
<feature type="transmembrane region" description="Helical" evidence="1">
    <location>
        <begin position="159"/>
        <end position="177"/>
    </location>
</feature>
<dbReference type="Pfam" id="PF00990">
    <property type="entry name" value="GGDEF"/>
    <property type="match status" value="1"/>
</dbReference>
<evidence type="ECO:0000259" key="2">
    <source>
        <dbReference type="PROSITE" id="PS50883"/>
    </source>
</evidence>
<dbReference type="EMBL" id="CP054836">
    <property type="protein sequence ID" value="QKV20434.1"/>
    <property type="molecule type" value="Genomic_DNA"/>
</dbReference>
<keyword evidence="1" id="KW-0812">Transmembrane</keyword>
<feature type="transmembrane region" description="Helical" evidence="1">
    <location>
        <begin position="133"/>
        <end position="153"/>
    </location>
</feature>
<dbReference type="SUPFAM" id="SSF141868">
    <property type="entry name" value="EAL domain-like"/>
    <property type="match status" value="1"/>
</dbReference>
<dbReference type="InterPro" id="IPR000160">
    <property type="entry name" value="GGDEF_dom"/>
</dbReference>
<dbReference type="PANTHER" id="PTHR44757:SF2">
    <property type="entry name" value="BIOFILM ARCHITECTURE MAINTENANCE PROTEIN MBAA"/>
    <property type="match status" value="1"/>
</dbReference>
<dbReference type="SUPFAM" id="SSF55073">
    <property type="entry name" value="Nucleotide cyclase"/>
    <property type="match status" value="1"/>
</dbReference>
<feature type="transmembrane region" description="Helical" evidence="1">
    <location>
        <begin position="40"/>
        <end position="60"/>
    </location>
</feature>
<dbReference type="PROSITE" id="PS50887">
    <property type="entry name" value="GGDEF"/>
    <property type="match status" value="1"/>
</dbReference>
<dbReference type="RefSeq" id="WP_175278325.1">
    <property type="nucleotide sequence ID" value="NZ_CP054836.1"/>
</dbReference>
<dbReference type="InterPro" id="IPR029787">
    <property type="entry name" value="Nucleotide_cyclase"/>
</dbReference>
<feature type="transmembrane region" description="Helical" evidence="1">
    <location>
        <begin position="81"/>
        <end position="100"/>
    </location>
</feature>
<dbReference type="KEGG" id="orm:HTY61_19255"/>
<dbReference type="InterPro" id="IPR001633">
    <property type="entry name" value="EAL_dom"/>
</dbReference>
<keyword evidence="1" id="KW-1133">Transmembrane helix</keyword>
<feature type="transmembrane region" description="Helical" evidence="1">
    <location>
        <begin position="12"/>
        <end position="34"/>
    </location>
</feature>
<protein>
    <submittedName>
        <fullName evidence="4">EAL domain-containing protein</fullName>
    </submittedName>
</protein>
<evidence type="ECO:0000256" key="1">
    <source>
        <dbReference type="SAM" id="Phobius"/>
    </source>
</evidence>
<dbReference type="Gene3D" id="3.30.70.270">
    <property type="match status" value="1"/>
</dbReference>
<name>A0A6N1VI49_9HYPH</name>
<dbReference type="InterPro" id="IPR035919">
    <property type="entry name" value="EAL_sf"/>
</dbReference>
<dbReference type="AlphaFoldDB" id="A0A6N1VI49"/>